<protein>
    <recommendedName>
        <fullName evidence="1">2EXR domain-containing protein</fullName>
    </recommendedName>
</protein>
<reference evidence="2" key="1">
    <citation type="submission" date="2023-06" db="EMBL/GenBank/DDBJ databases">
        <title>Genome-scale phylogeny and comparative genomics of the fungal order Sordariales.</title>
        <authorList>
            <consortium name="Lawrence Berkeley National Laboratory"/>
            <person name="Hensen N."/>
            <person name="Bonometti L."/>
            <person name="Westerberg I."/>
            <person name="Brannstrom I.O."/>
            <person name="Guillou S."/>
            <person name="Cros-Aarteil S."/>
            <person name="Calhoun S."/>
            <person name="Haridas S."/>
            <person name="Kuo A."/>
            <person name="Mondo S."/>
            <person name="Pangilinan J."/>
            <person name="Riley R."/>
            <person name="LaButti K."/>
            <person name="Andreopoulos B."/>
            <person name="Lipzen A."/>
            <person name="Chen C."/>
            <person name="Yanf M."/>
            <person name="Daum C."/>
            <person name="Ng V."/>
            <person name="Clum A."/>
            <person name="Steindorff A."/>
            <person name="Ohm R."/>
            <person name="Martin F."/>
            <person name="Silar P."/>
            <person name="Natvig D."/>
            <person name="Lalanne C."/>
            <person name="Gautier V."/>
            <person name="Ament-velasquez S.L."/>
            <person name="Kruys A."/>
            <person name="Hutchinson M.I."/>
            <person name="Powell A.J."/>
            <person name="Barry K."/>
            <person name="Miller A.N."/>
            <person name="Grigoriev I.V."/>
            <person name="Debuchy R."/>
            <person name="Gladieux P."/>
            <person name="Thoren M.H."/>
            <person name="Johannesson H."/>
        </authorList>
    </citation>
    <scope>NUCLEOTIDE SEQUENCE</scope>
    <source>
        <strain evidence="2">SMH3187-1</strain>
    </source>
</reference>
<dbReference type="EMBL" id="JAUKUD010000006">
    <property type="protein sequence ID" value="KAK0741394.1"/>
    <property type="molecule type" value="Genomic_DNA"/>
</dbReference>
<proteinExistence type="predicted"/>
<dbReference type="PANTHER" id="PTHR35910">
    <property type="entry name" value="2EXR DOMAIN-CONTAINING PROTEIN"/>
    <property type="match status" value="1"/>
</dbReference>
<dbReference type="Pfam" id="PF20150">
    <property type="entry name" value="2EXR"/>
    <property type="match status" value="1"/>
</dbReference>
<feature type="domain" description="2EXR" evidence="1">
    <location>
        <begin position="53"/>
        <end position="166"/>
    </location>
</feature>
<accession>A0AA40ELB9</accession>
<dbReference type="InterPro" id="IPR045518">
    <property type="entry name" value="2EXR"/>
</dbReference>
<comment type="caution">
    <text evidence="2">The sequence shown here is derived from an EMBL/GenBank/DDBJ whole genome shotgun (WGS) entry which is preliminary data.</text>
</comment>
<keyword evidence="3" id="KW-1185">Reference proteome</keyword>
<name>A0AA40ELB9_9PEZI</name>
<gene>
    <name evidence="2" type="ORF">B0T18DRAFT_440681</name>
</gene>
<evidence type="ECO:0000259" key="1">
    <source>
        <dbReference type="Pfam" id="PF20150"/>
    </source>
</evidence>
<dbReference type="AlphaFoldDB" id="A0AA40ELB9"/>
<sequence>MALNPQPNTIEIHLATLRIDDSKPPHGPTAVAAPPTPPFSPEPPVLPTAPTTFLLFPLLPAELRLQIWAASFLPRTVELHSRRAHYASTDTPCWHSKSRNPAALSVSAEARAAALAHYRVALPLDALPARHEHHVTLTGLKTCERPGDTLRGGDRRLYVDPTHDTVVLCAEVVFLRVKRLLDWFRQQDARGRGLRKLAMSVKAWAISGPAAQALKVFGRTLFGEIDEFYLFFYDDWVPPETWTGARCELVRLSPDEDVYRRFLMGKGRQFRDGDRWIVVGKRPMEVVEIRFHDEGW</sequence>
<evidence type="ECO:0000313" key="2">
    <source>
        <dbReference type="EMBL" id="KAK0741394.1"/>
    </source>
</evidence>
<dbReference type="Proteomes" id="UP001172155">
    <property type="component" value="Unassembled WGS sequence"/>
</dbReference>
<evidence type="ECO:0000313" key="3">
    <source>
        <dbReference type="Proteomes" id="UP001172155"/>
    </source>
</evidence>
<dbReference type="PANTHER" id="PTHR35910:SF1">
    <property type="entry name" value="2EXR DOMAIN-CONTAINING PROTEIN"/>
    <property type="match status" value="1"/>
</dbReference>
<organism evidence="2 3">
    <name type="scientific">Schizothecium vesticola</name>
    <dbReference type="NCBI Taxonomy" id="314040"/>
    <lineage>
        <taxon>Eukaryota</taxon>
        <taxon>Fungi</taxon>
        <taxon>Dikarya</taxon>
        <taxon>Ascomycota</taxon>
        <taxon>Pezizomycotina</taxon>
        <taxon>Sordariomycetes</taxon>
        <taxon>Sordariomycetidae</taxon>
        <taxon>Sordariales</taxon>
        <taxon>Schizotheciaceae</taxon>
        <taxon>Schizothecium</taxon>
    </lineage>
</organism>